<sequence length="710" mass="79945">METQSHSESKHSPLGNEEELIAELKANPQLCFFRAKRGSLRHLFLICYETALIPRTLLHHALDAVLPFSHKGSSQHPQIPIAIVTVIGQLQEILFPVSLMFEAAEDGEDSNDVERPILRHWNGLMLCLKEAFEVYTHPDKLLLQDERLRISTYAAFGAFFAAIGGNKRLGPMLYSDTENIRKSIRIWLLSMADTGPGEYRILVQEGFFTCLANEKIQEKAVEILVQESRGNVDRIAFACISEMRANARRDGYPWLLIFQARVCSFLLRPDGPKALQDAFYRLSGISALTKSIKHFYTSIPGSNSLIDLFIRYMVNLLDALSDYRALELFTEAITNGLFDIIAECAEKMAGGKAGDLALESCEPVVKALNGFLVFESVVSASVRKLSEMPQEKLQGIQESRLGPTWNSFRTLLLERAIFKTEIDRSIEVSGRNMPCYNCGEIELASVLKLCGGCKQAMYCSSKCQRQHWKEHNHKDVCSCRERNSRPLKLPDIYFLTHLIMFDLRRHADGVKKVRLHGSYFGDISIIAKVGISDKRTGPKYYVDEGQFVKQVNPFAKDISSLPLSIMFSRGGMADVLFVRTPSPSYAEYPRLKANVEAGVFRLRSRGHSFISPIKFQNDPLDGSQDHKDVKLEGIPDEVDAILRYILEHNGLSDTPESVASFRYSWDDLRQISLACREDESWPFESIGPFPVTKPLQILDNAASALADLSI</sequence>
<feature type="domain" description="MYND-type" evidence="5">
    <location>
        <begin position="435"/>
        <end position="477"/>
    </location>
</feature>
<keyword evidence="2 4" id="KW-0863">Zinc-finger</keyword>
<dbReference type="STRING" id="27342.A0A0H2REG1"/>
<organism evidence="6 7">
    <name type="scientific">Schizopora paradoxa</name>
    <dbReference type="NCBI Taxonomy" id="27342"/>
    <lineage>
        <taxon>Eukaryota</taxon>
        <taxon>Fungi</taxon>
        <taxon>Dikarya</taxon>
        <taxon>Basidiomycota</taxon>
        <taxon>Agaricomycotina</taxon>
        <taxon>Agaricomycetes</taxon>
        <taxon>Hymenochaetales</taxon>
        <taxon>Schizoporaceae</taxon>
        <taxon>Schizopora</taxon>
    </lineage>
</organism>
<dbReference type="GO" id="GO:0008270">
    <property type="term" value="F:zinc ion binding"/>
    <property type="evidence" value="ECO:0007669"/>
    <property type="project" value="UniProtKB-KW"/>
</dbReference>
<evidence type="ECO:0000256" key="1">
    <source>
        <dbReference type="ARBA" id="ARBA00022723"/>
    </source>
</evidence>
<keyword evidence="7" id="KW-1185">Reference proteome</keyword>
<evidence type="ECO:0000313" key="6">
    <source>
        <dbReference type="EMBL" id="KLO09917.1"/>
    </source>
</evidence>
<dbReference type="OrthoDB" id="5231159at2759"/>
<reference evidence="6 7" key="1">
    <citation type="submission" date="2015-04" db="EMBL/GenBank/DDBJ databases">
        <title>Complete genome sequence of Schizopora paradoxa KUC8140, a cosmopolitan wood degrader in East Asia.</title>
        <authorList>
            <consortium name="DOE Joint Genome Institute"/>
            <person name="Min B."/>
            <person name="Park H."/>
            <person name="Jang Y."/>
            <person name="Kim J.-J."/>
            <person name="Kim K.H."/>
            <person name="Pangilinan J."/>
            <person name="Lipzen A."/>
            <person name="Riley R."/>
            <person name="Grigoriev I.V."/>
            <person name="Spatafora J.W."/>
            <person name="Choi I.-G."/>
        </authorList>
    </citation>
    <scope>NUCLEOTIDE SEQUENCE [LARGE SCALE GENOMIC DNA]</scope>
    <source>
        <strain evidence="6 7">KUC8140</strain>
    </source>
</reference>
<evidence type="ECO:0000256" key="4">
    <source>
        <dbReference type="PROSITE-ProRule" id="PRU00134"/>
    </source>
</evidence>
<dbReference type="InterPro" id="IPR002893">
    <property type="entry name" value="Znf_MYND"/>
</dbReference>
<gene>
    <name evidence="6" type="ORF">SCHPADRAFT_930863</name>
</gene>
<accession>A0A0H2REG1</accession>
<name>A0A0H2REG1_9AGAM</name>
<protein>
    <recommendedName>
        <fullName evidence="5">MYND-type domain-containing protein</fullName>
    </recommendedName>
</protein>
<keyword evidence="1" id="KW-0479">Metal-binding</keyword>
<dbReference type="PROSITE" id="PS50865">
    <property type="entry name" value="ZF_MYND_2"/>
    <property type="match status" value="1"/>
</dbReference>
<dbReference type="AlphaFoldDB" id="A0A0H2REG1"/>
<dbReference type="PROSITE" id="PS01360">
    <property type="entry name" value="ZF_MYND_1"/>
    <property type="match status" value="1"/>
</dbReference>
<evidence type="ECO:0000259" key="5">
    <source>
        <dbReference type="PROSITE" id="PS50865"/>
    </source>
</evidence>
<dbReference type="SUPFAM" id="SSF144232">
    <property type="entry name" value="HIT/MYND zinc finger-like"/>
    <property type="match status" value="1"/>
</dbReference>
<proteinExistence type="predicted"/>
<evidence type="ECO:0000256" key="2">
    <source>
        <dbReference type="ARBA" id="ARBA00022771"/>
    </source>
</evidence>
<dbReference type="InParanoid" id="A0A0H2REG1"/>
<evidence type="ECO:0000256" key="3">
    <source>
        <dbReference type="ARBA" id="ARBA00022833"/>
    </source>
</evidence>
<dbReference type="EMBL" id="KQ086041">
    <property type="protein sequence ID" value="KLO09917.1"/>
    <property type="molecule type" value="Genomic_DNA"/>
</dbReference>
<evidence type="ECO:0000313" key="7">
    <source>
        <dbReference type="Proteomes" id="UP000053477"/>
    </source>
</evidence>
<dbReference type="Proteomes" id="UP000053477">
    <property type="component" value="Unassembled WGS sequence"/>
</dbReference>
<dbReference type="Pfam" id="PF01753">
    <property type="entry name" value="zf-MYND"/>
    <property type="match status" value="1"/>
</dbReference>
<dbReference type="Gene3D" id="6.10.140.2220">
    <property type="match status" value="1"/>
</dbReference>
<keyword evidence="3" id="KW-0862">Zinc</keyword>